<proteinExistence type="predicted"/>
<sequence length="694" mass="78402">MRFIARYVVKNCLPLNDDGLLHVVRSISEFLTPFLCSEVFTAACEEGASRDTLDVLLQETTPVWKEAVQAAVRGGYLHVLRWMVAQGERGPWKDDFESALELAAAGGYLEVVQWLYERGIDRHTVRGVLKSPGYIEKSLLFDHCSSDALELAAEHGHLEVTKWIYSTSTDVCMQLGKPMDRAVANGHLAVAQWLYTISGQSCTCSIFAVDKAAKNGQLEMLQWLQSNHLVTCTTSAMDEAAKNGHLEVVKWLHRHRYEDCSSVALHFAANNGHLEVVKWLFENFKYYSWDQWYWSDAAERGHLEALRWLHEHLPSAFSIHVMGAAASNGHLDIIKWLHEHRREGCTTMAPFCAAAFGNLEIVQWFHAHYPDQFVPETIDAAAQNGHLDVVRWLNENRNEGCTGHAMDGAACNGHLDVVLYLMEHRGEGFPSSSGATPPNIVVQCSLRNSRQDQTSDASIVILQSIYKKRPTFVEDCLSCLAETAVRKGNIEILDWLNLLGVELRTSIPIRDTVSRGNVKMLQWFYANNFQMCDVDLLELAVQKGQLNTARWLSDHGFKITSILLEEAGKNGDVAMLRWLVEHGPPLTLRSALKLTLQYRHLEIAQWVSESARVQLVLEALQKDARKLIWWILTRTRFEDTNSQRRIRDAIRCAPSSILQWIQGDRSGLKACQWCFAASRNSTEVPVLVKRGVSN</sequence>
<dbReference type="Pfam" id="PF12796">
    <property type="entry name" value="Ank_2"/>
    <property type="match status" value="2"/>
</dbReference>
<dbReference type="SUPFAM" id="SSF48403">
    <property type="entry name" value="Ankyrin repeat"/>
    <property type="match status" value="1"/>
</dbReference>
<dbReference type="SUPFAM" id="SSF140860">
    <property type="entry name" value="Pseudo ankyrin repeat-like"/>
    <property type="match status" value="1"/>
</dbReference>
<comment type="caution">
    <text evidence="1">The sequence shown here is derived from an EMBL/GenBank/DDBJ whole genome shotgun (WGS) entry which is preliminary data.</text>
</comment>
<dbReference type="InterPro" id="IPR052050">
    <property type="entry name" value="SecEffector_AnkRepeat"/>
</dbReference>
<dbReference type="AlphaFoldDB" id="A0A8S9TKD9"/>
<protein>
    <submittedName>
        <fullName evidence="1">Ankyrin repeats domain-containing protein</fullName>
    </submittedName>
</protein>
<dbReference type="EMBL" id="JAACNO010003039">
    <property type="protein sequence ID" value="KAF4128950.1"/>
    <property type="molecule type" value="Genomic_DNA"/>
</dbReference>
<dbReference type="PANTHER" id="PTHR46586:SF3">
    <property type="entry name" value="ANKYRIN REPEAT-CONTAINING PROTEIN"/>
    <property type="match status" value="1"/>
</dbReference>
<gene>
    <name evidence="1" type="ORF">GN958_ATG21862</name>
</gene>
<dbReference type="Proteomes" id="UP000704712">
    <property type="component" value="Unassembled WGS sequence"/>
</dbReference>
<name>A0A8S9TKD9_PHYIN</name>
<dbReference type="SMART" id="SM00248">
    <property type="entry name" value="ANK"/>
    <property type="match status" value="7"/>
</dbReference>
<dbReference type="Pfam" id="PF13637">
    <property type="entry name" value="Ank_4"/>
    <property type="match status" value="2"/>
</dbReference>
<dbReference type="InterPro" id="IPR036770">
    <property type="entry name" value="Ankyrin_rpt-contain_sf"/>
</dbReference>
<organism evidence="1 2">
    <name type="scientific">Phytophthora infestans</name>
    <name type="common">Potato late blight agent</name>
    <name type="synonym">Botrytis infestans</name>
    <dbReference type="NCBI Taxonomy" id="4787"/>
    <lineage>
        <taxon>Eukaryota</taxon>
        <taxon>Sar</taxon>
        <taxon>Stramenopiles</taxon>
        <taxon>Oomycota</taxon>
        <taxon>Peronosporomycetes</taxon>
        <taxon>Peronosporales</taxon>
        <taxon>Peronosporaceae</taxon>
        <taxon>Phytophthora</taxon>
    </lineage>
</organism>
<dbReference type="PANTHER" id="PTHR46586">
    <property type="entry name" value="ANKYRIN REPEAT-CONTAINING PROTEIN"/>
    <property type="match status" value="1"/>
</dbReference>
<evidence type="ECO:0000313" key="1">
    <source>
        <dbReference type="EMBL" id="KAF4128950.1"/>
    </source>
</evidence>
<dbReference type="Gene3D" id="1.25.40.20">
    <property type="entry name" value="Ankyrin repeat-containing domain"/>
    <property type="match status" value="4"/>
</dbReference>
<evidence type="ECO:0000313" key="2">
    <source>
        <dbReference type="Proteomes" id="UP000704712"/>
    </source>
</evidence>
<accession>A0A8S9TKD9</accession>
<reference evidence="1" key="1">
    <citation type="submission" date="2020-03" db="EMBL/GenBank/DDBJ databases">
        <title>Hybrid Assembly of Korean Phytophthora infestans isolates.</title>
        <authorList>
            <person name="Prokchorchik M."/>
            <person name="Lee Y."/>
            <person name="Seo J."/>
            <person name="Cho J.-H."/>
            <person name="Park Y.-E."/>
            <person name="Jang D.-C."/>
            <person name="Im J.-S."/>
            <person name="Choi J.-G."/>
            <person name="Park H.-J."/>
            <person name="Lee G.-B."/>
            <person name="Lee Y.-G."/>
            <person name="Hong S.-Y."/>
            <person name="Cho K."/>
            <person name="Sohn K.H."/>
        </authorList>
    </citation>
    <scope>NUCLEOTIDE SEQUENCE</scope>
    <source>
        <strain evidence="1">KR_2_A2</strain>
    </source>
</reference>
<dbReference type="InterPro" id="IPR002110">
    <property type="entry name" value="Ankyrin_rpt"/>
</dbReference>